<comment type="caution">
    <text evidence="5">The sequence shown here is derived from an EMBL/GenBank/DDBJ whole genome shotgun (WGS) entry which is preliminary data.</text>
</comment>
<dbReference type="UniPathway" id="UPA00331">
    <property type="reaction ID" value="UER00451"/>
</dbReference>
<name>A0A822YNX5_NELNU</name>
<evidence type="ECO:0008006" key="7">
    <source>
        <dbReference type="Google" id="ProtNLM"/>
    </source>
</evidence>
<evidence type="ECO:0000313" key="5">
    <source>
        <dbReference type="EMBL" id="DAD34217.1"/>
    </source>
</evidence>
<keyword evidence="4" id="KW-0620">Polyamine biosynthesis</keyword>
<dbReference type="GO" id="GO:0008295">
    <property type="term" value="P:spermidine biosynthetic process"/>
    <property type="evidence" value="ECO:0007669"/>
    <property type="project" value="UniProtKB-KW"/>
</dbReference>
<evidence type="ECO:0000313" key="6">
    <source>
        <dbReference type="Proteomes" id="UP000607653"/>
    </source>
</evidence>
<evidence type="ECO:0000256" key="4">
    <source>
        <dbReference type="ARBA" id="ARBA00023115"/>
    </source>
</evidence>
<dbReference type="GO" id="GO:0004014">
    <property type="term" value="F:adenosylmethionine decarboxylase activity"/>
    <property type="evidence" value="ECO:0007669"/>
    <property type="project" value="InterPro"/>
</dbReference>
<evidence type="ECO:0000256" key="2">
    <source>
        <dbReference type="ARBA" id="ARBA00008466"/>
    </source>
</evidence>
<dbReference type="Gene3D" id="3.60.90.10">
    <property type="entry name" value="S-adenosylmethionine decarboxylase"/>
    <property type="match status" value="1"/>
</dbReference>
<gene>
    <name evidence="5" type="ORF">HUJ06_004857</name>
</gene>
<sequence>MQYNVVSVVGNRYLDAYALSESSLFVYPTKMIIKACGTTQLLKSIPPLLFHACQLGLVLCRCRYTRGNFIFPKLQPFPRTNFREEVMYLEHAKVTDIEVCMTEHDHVLAYKFYRHPGDNNSSDVAGKETTELTGIGNINSHPLV</sequence>
<reference evidence="5 6" key="1">
    <citation type="journal article" date="2020" name="Mol. Biol. Evol.">
        <title>Distinct Expression and Methylation Patterns for Genes with Different Fates following a Single Whole-Genome Duplication in Flowering Plants.</title>
        <authorList>
            <person name="Shi T."/>
            <person name="Rahmani R.S."/>
            <person name="Gugger P.F."/>
            <person name="Wang M."/>
            <person name="Li H."/>
            <person name="Zhang Y."/>
            <person name="Li Z."/>
            <person name="Wang Q."/>
            <person name="Van de Peer Y."/>
            <person name="Marchal K."/>
            <person name="Chen J."/>
        </authorList>
    </citation>
    <scope>NUCLEOTIDE SEQUENCE [LARGE SCALE GENOMIC DNA]</scope>
    <source>
        <tissue evidence="5">Leaf</tissue>
    </source>
</reference>
<organism evidence="5 6">
    <name type="scientific">Nelumbo nucifera</name>
    <name type="common">Sacred lotus</name>
    <dbReference type="NCBI Taxonomy" id="4432"/>
    <lineage>
        <taxon>Eukaryota</taxon>
        <taxon>Viridiplantae</taxon>
        <taxon>Streptophyta</taxon>
        <taxon>Embryophyta</taxon>
        <taxon>Tracheophyta</taxon>
        <taxon>Spermatophyta</taxon>
        <taxon>Magnoliopsida</taxon>
        <taxon>Proteales</taxon>
        <taxon>Nelumbonaceae</taxon>
        <taxon>Nelumbo</taxon>
    </lineage>
</organism>
<accession>A0A822YNX5</accession>
<dbReference type="SUPFAM" id="SSF56276">
    <property type="entry name" value="S-adenosylmethionine decarboxylase"/>
    <property type="match status" value="1"/>
</dbReference>
<proteinExistence type="inferred from homology"/>
<evidence type="ECO:0000256" key="3">
    <source>
        <dbReference type="ARBA" id="ARBA00023066"/>
    </source>
</evidence>
<dbReference type="EMBL" id="DUZY01000004">
    <property type="protein sequence ID" value="DAD34217.1"/>
    <property type="molecule type" value="Genomic_DNA"/>
</dbReference>
<comment type="similarity">
    <text evidence="2">Belongs to the eukaryotic AdoMetDC family.</text>
</comment>
<dbReference type="PANTHER" id="PTHR11570">
    <property type="entry name" value="S-ADENOSYLMETHIONINE DECARBOXYLASE"/>
    <property type="match status" value="1"/>
</dbReference>
<dbReference type="InterPro" id="IPR016067">
    <property type="entry name" value="S-AdoMet_deCO2ase_core"/>
</dbReference>
<dbReference type="InterPro" id="IPR048283">
    <property type="entry name" value="AdoMetDC-like"/>
</dbReference>
<keyword evidence="6" id="KW-1185">Reference proteome</keyword>
<comment type="pathway">
    <text evidence="1">Amine and polyamine biosynthesis; S-adenosylmethioninamine biosynthesis; S-adenosylmethioninamine from S-adenosyl-L-methionine: step 1/1.</text>
</comment>
<dbReference type="PANTHER" id="PTHR11570:SF38">
    <property type="entry name" value="S-ADENOSYLMETHIONINE DECARBOXYLASE PROENZYME 4"/>
    <property type="match status" value="1"/>
</dbReference>
<evidence type="ECO:0000256" key="1">
    <source>
        <dbReference type="ARBA" id="ARBA00004911"/>
    </source>
</evidence>
<dbReference type="Proteomes" id="UP000607653">
    <property type="component" value="Unassembled WGS sequence"/>
</dbReference>
<keyword evidence="3" id="KW-0745">Spermidine biosynthesis</keyword>
<protein>
    <recommendedName>
        <fullName evidence="7">Adenosylmethionine decarboxylase</fullName>
    </recommendedName>
</protein>
<dbReference type="AlphaFoldDB" id="A0A822YNX5"/>
<dbReference type="Pfam" id="PF01536">
    <property type="entry name" value="SAM_decarbox"/>
    <property type="match status" value="1"/>
</dbReference>